<reference evidence="2" key="1">
    <citation type="journal article" date="2008" name="Nat. Genet.">
        <title>The Pristionchus pacificus genome provides a unique perspective on nematode lifestyle and parasitism.</title>
        <authorList>
            <person name="Dieterich C."/>
            <person name="Clifton S.W."/>
            <person name="Schuster L.N."/>
            <person name="Chinwalla A."/>
            <person name="Delehaunty K."/>
            <person name="Dinkelacker I."/>
            <person name="Fulton L."/>
            <person name="Fulton R."/>
            <person name="Godfrey J."/>
            <person name="Minx P."/>
            <person name="Mitreva M."/>
            <person name="Roeseler W."/>
            <person name="Tian H."/>
            <person name="Witte H."/>
            <person name="Yang S.P."/>
            <person name="Wilson R.K."/>
            <person name="Sommer R.J."/>
        </authorList>
    </citation>
    <scope>NUCLEOTIDE SEQUENCE [LARGE SCALE GENOMIC DNA]</scope>
    <source>
        <strain evidence="2">PS312</strain>
    </source>
</reference>
<gene>
    <name evidence="1" type="primary">WBGene00115783</name>
</gene>
<protein>
    <submittedName>
        <fullName evidence="1">Uncharacterized protein</fullName>
    </submittedName>
</protein>
<dbReference type="EnsemblMetazoa" id="PPA26229.1">
    <property type="protein sequence ID" value="PPA26229.1"/>
    <property type="gene ID" value="WBGene00115783"/>
</dbReference>
<dbReference type="Proteomes" id="UP000005239">
    <property type="component" value="Unassembled WGS sequence"/>
</dbReference>
<organism evidence="1 2">
    <name type="scientific">Pristionchus pacificus</name>
    <name type="common">Parasitic nematode worm</name>
    <dbReference type="NCBI Taxonomy" id="54126"/>
    <lineage>
        <taxon>Eukaryota</taxon>
        <taxon>Metazoa</taxon>
        <taxon>Ecdysozoa</taxon>
        <taxon>Nematoda</taxon>
        <taxon>Chromadorea</taxon>
        <taxon>Rhabditida</taxon>
        <taxon>Rhabditina</taxon>
        <taxon>Diplogasteromorpha</taxon>
        <taxon>Diplogasteroidea</taxon>
        <taxon>Neodiplogasteridae</taxon>
        <taxon>Pristionchus</taxon>
    </lineage>
</organism>
<accession>A0A8R1UHY6</accession>
<evidence type="ECO:0000313" key="2">
    <source>
        <dbReference type="Proteomes" id="UP000005239"/>
    </source>
</evidence>
<name>A0A2A6BU58_PRIPA</name>
<accession>A0A2A6BU58</accession>
<reference evidence="1" key="2">
    <citation type="submission" date="2022-06" db="UniProtKB">
        <authorList>
            <consortium name="EnsemblMetazoa"/>
        </authorList>
    </citation>
    <scope>IDENTIFICATION</scope>
    <source>
        <strain evidence="1">PS312</strain>
    </source>
</reference>
<sequence>MCELNKNDPKYKSCCVGLHVAEYAKIWFIEFAYTRNMYNLIDIPVFAVEIYAVWKQKRTPLLIYMGINLVTTILYIVFLLRAEADQAAEHPDDDNYRYAYESAVIECMIIGVAEFFIYKLCQIHQRSRSSNMARLRNCYAPGINKVAHGYMKKNGVTHYLYWIKDLKISKKGKVKAKVEWMDDNKPICWIKINKLYVSPQLQHTSIIRKASDDDSFFDRYNTLRQFDKADWRGVRHWIYPYIFKVKREEKKDESVRLNHSASITEIASASSIPEKMEMEMTIPEKSSSVNRMSRTKIRAASAPPSCYTHDNVIRRTVRSVSP</sequence>
<keyword evidence="2" id="KW-1185">Reference proteome</keyword>
<proteinExistence type="predicted"/>
<dbReference type="AlphaFoldDB" id="A0A2A6BU58"/>
<evidence type="ECO:0000313" key="1">
    <source>
        <dbReference type="EnsemblMetazoa" id="PPA26229.1"/>
    </source>
</evidence>